<gene>
    <name evidence="4" type="ORF">BKA23_0192</name>
</gene>
<sequence length="329" mass="36391">MFNRSDTEIKIAFMQAMTERSELGHEQLGPDHILLGLLTNVRGSAFKVLSRHGITYDDARVIVADRHQDDEGATETPTDTSSNLDEDREALRAIGIDLDKVRAAVRETFGHDLADGWGERRGPSGRGRTRGRDRDRGERGAGERERGERGGRRRGPRDEGDDRRHRGPHHEHCRHDHGDEHRHDEDASGGHPRDDRGHDGPWRGGPHRRGAAEDRESFGPGAEFGPFGEFFGGPRGRGSRGPQSRRFRGFGNLTPSLRQLQRELFGGLRAQAIAAREEGRRPTGLTAGHLLAAIIDVEDPVVEAVLATADDPQAMRRDIAELAGQQPTT</sequence>
<feature type="compositionally biased region" description="Low complexity" evidence="2">
    <location>
        <begin position="218"/>
        <end position="229"/>
    </location>
</feature>
<comment type="caution">
    <text evidence="4">The sequence shown here is derived from an EMBL/GenBank/DDBJ whole genome shotgun (WGS) entry which is preliminary data.</text>
</comment>
<evidence type="ECO:0000313" key="4">
    <source>
        <dbReference type="EMBL" id="TWE11426.1"/>
    </source>
</evidence>
<feature type="compositionally biased region" description="Basic and acidic residues" evidence="2">
    <location>
        <begin position="130"/>
        <end position="164"/>
    </location>
</feature>
<evidence type="ECO:0000313" key="5">
    <source>
        <dbReference type="Proteomes" id="UP000318297"/>
    </source>
</evidence>
<evidence type="ECO:0000259" key="3">
    <source>
        <dbReference type="PROSITE" id="PS51903"/>
    </source>
</evidence>
<evidence type="ECO:0000256" key="1">
    <source>
        <dbReference type="PROSITE-ProRule" id="PRU01251"/>
    </source>
</evidence>
<feature type="region of interest" description="Disordered" evidence="2">
    <location>
        <begin position="67"/>
        <end position="86"/>
    </location>
</feature>
<dbReference type="PROSITE" id="PS51903">
    <property type="entry name" value="CLP_R"/>
    <property type="match status" value="1"/>
</dbReference>
<dbReference type="AlphaFoldDB" id="A0A561E732"/>
<dbReference type="RefSeq" id="WP_170226314.1">
    <property type="nucleotide sequence ID" value="NZ_VIVQ01000001.1"/>
</dbReference>
<dbReference type="SUPFAM" id="SSF81923">
    <property type="entry name" value="Double Clp-N motif"/>
    <property type="match status" value="1"/>
</dbReference>
<dbReference type="InterPro" id="IPR036628">
    <property type="entry name" value="Clp_N_dom_sf"/>
</dbReference>
<dbReference type="Pfam" id="PF02861">
    <property type="entry name" value="Clp_N"/>
    <property type="match status" value="1"/>
</dbReference>
<dbReference type="Proteomes" id="UP000318297">
    <property type="component" value="Unassembled WGS sequence"/>
</dbReference>
<organism evidence="4 5">
    <name type="scientific">Rudaeicoccus suwonensis</name>
    <dbReference type="NCBI Taxonomy" id="657409"/>
    <lineage>
        <taxon>Bacteria</taxon>
        <taxon>Bacillati</taxon>
        <taxon>Actinomycetota</taxon>
        <taxon>Actinomycetes</taxon>
        <taxon>Micrococcales</taxon>
        <taxon>Dermacoccaceae</taxon>
        <taxon>Rudaeicoccus</taxon>
    </lineage>
</organism>
<evidence type="ECO:0000256" key="2">
    <source>
        <dbReference type="SAM" id="MobiDB-lite"/>
    </source>
</evidence>
<proteinExistence type="predicted"/>
<keyword evidence="1" id="KW-0677">Repeat</keyword>
<name>A0A561E732_9MICO</name>
<feature type="domain" description="Clp R" evidence="3">
    <location>
        <begin position="1"/>
        <end position="72"/>
    </location>
</feature>
<feature type="region of interest" description="Disordered" evidence="2">
    <location>
        <begin position="113"/>
        <end position="251"/>
    </location>
</feature>
<reference evidence="4 5" key="1">
    <citation type="submission" date="2019-06" db="EMBL/GenBank/DDBJ databases">
        <title>Sequencing the genomes of 1000 actinobacteria strains.</title>
        <authorList>
            <person name="Klenk H.-P."/>
        </authorList>
    </citation>
    <scope>NUCLEOTIDE SEQUENCE [LARGE SCALE GENOMIC DNA]</scope>
    <source>
        <strain evidence="4 5">DSM 19560</strain>
    </source>
</reference>
<accession>A0A561E732</accession>
<dbReference type="Gene3D" id="1.10.1780.10">
    <property type="entry name" value="Clp, N-terminal domain"/>
    <property type="match status" value="1"/>
</dbReference>
<protein>
    <submittedName>
        <fullName evidence="4">ClpA/ClpB-like protein</fullName>
    </submittedName>
</protein>
<dbReference type="InterPro" id="IPR004176">
    <property type="entry name" value="Clp_R_N"/>
</dbReference>
<feature type="compositionally biased region" description="Basic and acidic residues" evidence="2">
    <location>
        <begin position="173"/>
        <end position="201"/>
    </location>
</feature>
<feature type="compositionally biased region" description="Basic and acidic residues" evidence="2">
    <location>
        <begin position="113"/>
        <end position="122"/>
    </location>
</feature>
<dbReference type="EMBL" id="VIVQ01000001">
    <property type="protein sequence ID" value="TWE11426.1"/>
    <property type="molecule type" value="Genomic_DNA"/>
</dbReference>
<keyword evidence="5" id="KW-1185">Reference proteome</keyword>